<evidence type="ECO:0000313" key="13">
    <source>
        <dbReference type="EMBL" id="KAK9712610.1"/>
    </source>
</evidence>
<keyword evidence="14" id="KW-1185">Reference proteome</keyword>
<dbReference type="GO" id="GO:0004722">
    <property type="term" value="F:protein serine/threonine phosphatase activity"/>
    <property type="evidence" value="ECO:0007669"/>
    <property type="project" value="UniProtKB-EC"/>
</dbReference>
<comment type="cofactor">
    <cofactor evidence="1">
        <name>Mn(2+)</name>
        <dbReference type="ChEBI" id="CHEBI:29035"/>
    </cofactor>
</comment>
<proteinExistence type="inferred from homology"/>
<organism evidence="13 14">
    <name type="scientific">Basidiobolus ranarum</name>
    <dbReference type="NCBI Taxonomy" id="34480"/>
    <lineage>
        <taxon>Eukaryota</taxon>
        <taxon>Fungi</taxon>
        <taxon>Fungi incertae sedis</taxon>
        <taxon>Zoopagomycota</taxon>
        <taxon>Entomophthoromycotina</taxon>
        <taxon>Basidiobolomycetes</taxon>
        <taxon>Basidiobolales</taxon>
        <taxon>Basidiobolaceae</taxon>
        <taxon>Basidiobolus</taxon>
    </lineage>
</organism>
<evidence type="ECO:0000256" key="5">
    <source>
        <dbReference type="ARBA" id="ARBA00022723"/>
    </source>
</evidence>
<evidence type="ECO:0000256" key="4">
    <source>
        <dbReference type="ARBA" id="ARBA00013081"/>
    </source>
</evidence>
<dbReference type="Proteomes" id="UP001479436">
    <property type="component" value="Unassembled WGS sequence"/>
</dbReference>
<reference evidence="13 14" key="1">
    <citation type="submission" date="2023-04" db="EMBL/GenBank/DDBJ databases">
        <title>Genome of Basidiobolus ranarum AG-B5.</title>
        <authorList>
            <person name="Stajich J.E."/>
            <person name="Carter-House D."/>
            <person name="Gryganskyi A."/>
        </authorList>
    </citation>
    <scope>NUCLEOTIDE SEQUENCE [LARGE SCALE GENOMIC DNA]</scope>
    <source>
        <strain evidence="13 14">AG-B5</strain>
    </source>
</reference>
<protein>
    <recommendedName>
        <fullName evidence="4">protein-serine/threonine phosphatase</fullName>
        <ecNumber evidence="4">3.1.3.16</ecNumber>
    </recommendedName>
</protein>
<dbReference type="Pfam" id="PF00481">
    <property type="entry name" value="PP2C"/>
    <property type="match status" value="1"/>
</dbReference>
<feature type="region of interest" description="Disordered" evidence="11">
    <location>
        <begin position="307"/>
        <end position="331"/>
    </location>
</feature>
<dbReference type="InterPro" id="IPR000222">
    <property type="entry name" value="PP2C_BS"/>
</dbReference>
<evidence type="ECO:0000256" key="1">
    <source>
        <dbReference type="ARBA" id="ARBA00001936"/>
    </source>
</evidence>
<comment type="catalytic activity">
    <reaction evidence="9">
        <text>O-phospho-L-threonyl-[protein] + H2O = L-threonyl-[protein] + phosphate</text>
        <dbReference type="Rhea" id="RHEA:47004"/>
        <dbReference type="Rhea" id="RHEA-COMP:11060"/>
        <dbReference type="Rhea" id="RHEA-COMP:11605"/>
        <dbReference type="ChEBI" id="CHEBI:15377"/>
        <dbReference type="ChEBI" id="CHEBI:30013"/>
        <dbReference type="ChEBI" id="CHEBI:43474"/>
        <dbReference type="ChEBI" id="CHEBI:61977"/>
        <dbReference type="EC" id="3.1.3.16"/>
    </reaction>
    <physiologicalReaction direction="left-to-right" evidence="9">
        <dbReference type="Rhea" id="RHEA:47005"/>
    </physiologicalReaction>
</comment>
<dbReference type="CDD" id="cd00143">
    <property type="entry name" value="PP2Cc"/>
    <property type="match status" value="1"/>
</dbReference>
<dbReference type="PROSITE" id="PS01032">
    <property type="entry name" value="PPM_1"/>
    <property type="match status" value="1"/>
</dbReference>
<comment type="caution">
    <text evidence="13">The sequence shown here is derived from an EMBL/GenBank/DDBJ whole genome shotgun (WGS) entry which is preliminary data.</text>
</comment>
<evidence type="ECO:0000259" key="12">
    <source>
        <dbReference type="PROSITE" id="PS51746"/>
    </source>
</evidence>
<name>A0ABR2W1M7_9FUNG</name>
<dbReference type="InterPro" id="IPR001932">
    <property type="entry name" value="PPM-type_phosphatase-like_dom"/>
</dbReference>
<keyword evidence="5" id="KW-0479">Metal-binding</keyword>
<evidence type="ECO:0000256" key="11">
    <source>
        <dbReference type="SAM" id="MobiDB-lite"/>
    </source>
</evidence>
<evidence type="ECO:0000256" key="6">
    <source>
        <dbReference type="ARBA" id="ARBA00022801"/>
    </source>
</evidence>
<feature type="domain" description="PPM-type phosphatase" evidence="12">
    <location>
        <begin position="23"/>
        <end position="287"/>
    </location>
</feature>
<sequence>MGQTLSEPVVDKHTTFHGNDRLIYGASAMQGWRVTMEDAHTTILDLKDLKDTSFFGVYDGHGGRGAAKYSGEQLHERIVKDEAFTQGDYALAMKHGFLGADSDLRGDPEFIHDSSGCTAVTALITPDKRIFVGNAGDSRAVMSAGGKAKALSEDHKPVNEGESARIVAAGGFVEFGRVNGNLALSRAIGDFEFKQNLKLNPEDQIVTANPDVEMHALTPEDEFIVLACDGIWDCMTSEEVIEFVRAKIAENQTLAQICESMMDHCLASDSELGGVGCDNMTVVIVGFLQGKSEEEWYQWVRERVQKESSESGISAHLTENEESNVETAQES</sequence>
<comment type="cofactor">
    <cofactor evidence="2">
        <name>Mg(2+)</name>
        <dbReference type="ChEBI" id="CHEBI:18420"/>
    </cofactor>
</comment>
<dbReference type="PROSITE" id="PS51746">
    <property type="entry name" value="PPM_2"/>
    <property type="match status" value="1"/>
</dbReference>
<dbReference type="EC" id="3.1.3.16" evidence="4"/>
<dbReference type="InterPro" id="IPR015655">
    <property type="entry name" value="PP2C"/>
</dbReference>
<dbReference type="PANTHER" id="PTHR13832">
    <property type="entry name" value="PROTEIN PHOSPHATASE 2C"/>
    <property type="match status" value="1"/>
</dbReference>
<evidence type="ECO:0000256" key="3">
    <source>
        <dbReference type="ARBA" id="ARBA00006702"/>
    </source>
</evidence>
<evidence type="ECO:0000256" key="2">
    <source>
        <dbReference type="ARBA" id="ARBA00001946"/>
    </source>
</evidence>
<dbReference type="EMBL" id="JASJQH010007207">
    <property type="protein sequence ID" value="KAK9712610.1"/>
    <property type="molecule type" value="Genomic_DNA"/>
</dbReference>
<comment type="similarity">
    <text evidence="3 10">Belongs to the PP2C family.</text>
</comment>
<keyword evidence="8" id="KW-0464">Manganese</keyword>
<evidence type="ECO:0000256" key="8">
    <source>
        <dbReference type="ARBA" id="ARBA00023211"/>
    </source>
</evidence>
<evidence type="ECO:0000256" key="7">
    <source>
        <dbReference type="ARBA" id="ARBA00022912"/>
    </source>
</evidence>
<evidence type="ECO:0000313" key="14">
    <source>
        <dbReference type="Proteomes" id="UP001479436"/>
    </source>
</evidence>
<keyword evidence="7 10" id="KW-0904">Protein phosphatase</keyword>
<evidence type="ECO:0000256" key="10">
    <source>
        <dbReference type="RuleBase" id="RU003465"/>
    </source>
</evidence>
<dbReference type="Gene3D" id="3.60.40.10">
    <property type="entry name" value="PPM-type phosphatase domain"/>
    <property type="match status" value="1"/>
</dbReference>
<dbReference type="SMART" id="SM00332">
    <property type="entry name" value="PP2Cc"/>
    <property type="match status" value="1"/>
</dbReference>
<dbReference type="InterPro" id="IPR036457">
    <property type="entry name" value="PPM-type-like_dom_sf"/>
</dbReference>
<dbReference type="SUPFAM" id="SSF81606">
    <property type="entry name" value="PP2C-like"/>
    <property type="match status" value="1"/>
</dbReference>
<dbReference type="PANTHER" id="PTHR13832:SF565">
    <property type="entry name" value="AT28366P-RELATED"/>
    <property type="match status" value="1"/>
</dbReference>
<gene>
    <name evidence="13" type="primary">PTC2_1</name>
    <name evidence="13" type="ORF">K7432_007030</name>
</gene>
<evidence type="ECO:0000256" key="9">
    <source>
        <dbReference type="ARBA" id="ARBA00048832"/>
    </source>
</evidence>
<keyword evidence="6 10" id="KW-0378">Hydrolase</keyword>
<accession>A0ABR2W1M7</accession>